<evidence type="ECO:0000313" key="2">
    <source>
        <dbReference type="EMBL" id="GAG56931.1"/>
    </source>
</evidence>
<comment type="caution">
    <text evidence="2">The sequence shown here is derived from an EMBL/GenBank/DDBJ whole genome shotgun (WGS) entry which is preliminary data.</text>
</comment>
<proteinExistence type="predicted"/>
<protein>
    <recommendedName>
        <fullName evidence="3">Type II secretion system protein GspG C-terminal domain-containing protein</fullName>
    </recommendedName>
</protein>
<feature type="transmembrane region" description="Helical" evidence="1">
    <location>
        <begin position="6"/>
        <end position="23"/>
    </location>
</feature>
<keyword evidence="1" id="KW-0472">Membrane</keyword>
<name>X1A9U7_9ZZZZ</name>
<keyword evidence="1" id="KW-1133">Transmembrane helix</keyword>
<dbReference type="AlphaFoldDB" id="X1A9U7"/>
<organism evidence="2">
    <name type="scientific">marine sediment metagenome</name>
    <dbReference type="NCBI Taxonomy" id="412755"/>
    <lineage>
        <taxon>unclassified sequences</taxon>
        <taxon>metagenomes</taxon>
        <taxon>ecological metagenomes</taxon>
    </lineage>
</organism>
<evidence type="ECO:0008006" key="3">
    <source>
        <dbReference type="Google" id="ProtNLM"/>
    </source>
</evidence>
<gene>
    <name evidence="2" type="ORF">S01H4_11685</name>
</gene>
<dbReference type="EMBL" id="BART01004785">
    <property type="protein sequence ID" value="GAG56931.1"/>
    <property type="molecule type" value="Genomic_DNA"/>
</dbReference>
<dbReference type="SUPFAM" id="SSF54523">
    <property type="entry name" value="Pili subunits"/>
    <property type="match status" value="1"/>
</dbReference>
<accession>X1A9U7</accession>
<dbReference type="Gene3D" id="3.30.700.10">
    <property type="entry name" value="Glycoprotein, Type 4 Pilin"/>
    <property type="match status" value="1"/>
</dbReference>
<evidence type="ECO:0000256" key="1">
    <source>
        <dbReference type="SAM" id="Phobius"/>
    </source>
</evidence>
<reference evidence="2" key="1">
    <citation type="journal article" date="2014" name="Front. Microbiol.">
        <title>High frequency of phylogenetically diverse reductive dehalogenase-homologous genes in deep subseafloor sedimentary metagenomes.</title>
        <authorList>
            <person name="Kawai M."/>
            <person name="Futagami T."/>
            <person name="Toyoda A."/>
            <person name="Takaki Y."/>
            <person name="Nishi S."/>
            <person name="Hori S."/>
            <person name="Arai W."/>
            <person name="Tsubouchi T."/>
            <person name="Morono Y."/>
            <person name="Uchiyama I."/>
            <person name="Ito T."/>
            <person name="Fujiyama A."/>
            <person name="Inagaki F."/>
            <person name="Takami H."/>
        </authorList>
    </citation>
    <scope>NUCLEOTIDE SEQUENCE</scope>
    <source>
        <strain evidence="2">Expedition CK06-06</strain>
    </source>
</reference>
<sequence>MKIKGFLVILILVVVIVYFLYMVKSGGQKNIKQSIGAFSRAKAKLTRTNMGILQRAITSYIASHGQAPEGLDEVSLSYPITTGKLDAWGKEIRYEGLLADKFRLTSAGGDKQFNTEDDIVIEY</sequence>
<dbReference type="InterPro" id="IPR045584">
    <property type="entry name" value="Pilin-like"/>
</dbReference>
<keyword evidence="1" id="KW-0812">Transmembrane</keyword>